<reference evidence="2" key="1">
    <citation type="journal article" date="2018" name="MSphere">
        <title>Metagenomic Discovery of 83 New Human Papillomavirus Types in Patients with Immunodeficiency.</title>
        <authorList>
            <person name="Pastrana D.V."/>
            <person name="Peretti A."/>
            <person name="Welch N.L."/>
            <person name="Borgogna C."/>
            <person name="Olivero C."/>
            <person name="Badolato R."/>
            <person name="Notarangelo L.D."/>
            <person name="Gariglio M."/>
            <person name="FitzGerald P.C."/>
            <person name="McIntosh C.E."/>
            <person name="Reeves J."/>
            <person name="Starrett G.J."/>
            <person name="Bliskovsky V."/>
            <person name="Velez D."/>
            <person name="Brownell I."/>
            <person name="Yarchoan R."/>
            <person name="Wyvill K.M."/>
            <person name="Uldrick T.S."/>
            <person name="Maldarelli F."/>
            <person name="Lisco A."/>
            <person name="Sereti I."/>
            <person name="Gonzalez C.M."/>
            <person name="Androphy E.J."/>
            <person name="McBride A.A."/>
            <person name="Van Doorslaer K."/>
            <person name="Garcia F."/>
            <person name="Dvoretzky I."/>
            <person name="Liu J.S."/>
            <person name="Han J."/>
            <person name="Murphy P.M."/>
            <person name="McDermott D.H."/>
            <person name="Buck C.B."/>
        </authorList>
    </citation>
    <scope>NUCLEOTIDE SEQUENCE</scope>
    <source>
        <strain evidence="2">Gamma24_EV03c40</strain>
    </source>
</reference>
<name>A0A2D2AM80_9PAPI</name>
<feature type="compositionally biased region" description="Pro residues" evidence="1">
    <location>
        <begin position="56"/>
        <end position="72"/>
    </location>
</feature>
<organism evidence="2">
    <name type="scientific">Gammapapillomavirus 24</name>
    <dbReference type="NCBI Taxonomy" id="1961681"/>
    <lineage>
        <taxon>Viruses</taxon>
        <taxon>Monodnaviria</taxon>
        <taxon>Shotokuvirae</taxon>
        <taxon>Cossaviricota</taxon>
        <taxon>Papovaviricetes</taxon>
        <taxon>Zurhausenvirales</taxon>
        <taxon>Papillomaviridae</taxon>
        <taxon>Firstpapillomavirinae</taxon>
        <taxon>Gammapapillomavirus</taxon>
    </lineage>
</organism>
<dbReference type="Proteomes" id="UP000290200">
    <property type="component" value="Segment"/>
</dbReference>
<accession>A0A2D2AM80</accession>
<protein>
    <submittedName>
        <fullName evidence="2">E4</fullName>
    </submittedName>
</protein>
<feature type="compositionally biased region" description="Basic and acidic residues" evidence="1">
    <location>
        <begin position="73"/>
        <end position="84"/>
    </location>
</feature>
<gene>
    <name evidence="2" type="primary">E4</name>
</gene>
<feature type="region of interest" description="Disordered" evidence="1">
    <location>
        <begin position="46"/>
        <end position="125"/>
    </location>
</feature>
<feature type="compositionally biased region" description="Acidic residues" evidence="1">
    <location>
        <begin position="116"/>
        <end position="125"/>
    </location>
</feature>
<evidence type="ECO:0000256" key="1">
    <source>
        <dbReference type="SAM" id="MobiDB-lite"/>
    </source>
</evidence>
<dbReference type="EMBL" id="MF588746">
    <property type="protein sequence ID" value="ATQ38564.1"/>
    <property type="molecule type" value="Genomic_DNA"/>
</dbReference>
<evidence type="ECO:0000313" key="2">
    <source>
        <dbReference type="EMBL" id="ATQ38564.1"/>
    </source>
</evidence>
<proteinExistence type="predicted"/>
<sequence>MAYTIMKLVVIECTLQYLIQMHKNMDKQECGQCILNVKLLSPPSALPSSPLRTPGRHPPVFPLPPKTPYPPKKAPDDSRGRRSDQAQGKRLQFDEDDENKENRPPTENQPPRVKDDEEEEEEEELDDLVSLLKKLGRDITVLQGVIELDLNNLKRKLGIHQ</sequence>